<feature type="transmembrane region" description="Helical" evidence="4">
    <location>
        <begin position="42"/>
        <end position="63"/>
    </location>
</feature>
<feature type="binding site" evidence="2">
    <location>
        <position position="206"/>
    </location>
    <ligand>
        <name>Cu cation</name>
        <dbReference type="ChEBI" id="CHEBI:23378"/>
    </ligand>
</feature>
<dbReference type="InterPro" id="IPR036249">
    <property type="entry name" value="Thioredoxin-like_sf"/>
</dbReference>
<reference evidence="5" key="1">
    <citation type="submission" date="2021-01" db="EMBL/GenBank/DDBJ databases">
        <authorList>
            <person name="Corre E."/>
            <person name="Pelletier E."/>
            <person name="Niang G."/>
            <person name="Scheremetjew M."/>
            <person name="Finn R."/>
            <person name="Kale V."/>
            <person name="Holt S."/>
            <person name="Cochrane G."/>
            <person name="Meng A."/>
            <person name="Brown T."/>
            <person name="Cohen L."/>
        </authorList>
    </citation>
    <scope>NUCLEOTIDE SEQUENCE</scope>
    <source>
        <strain evidence="5">CCMP2058</strain>
    </source>
</reference>
<name>A0A7S0CSQ2_9EUKA</name>
<dbReference type="EMBL" id="HBEM01003177">
    <property type="protein sequence ID" value="CAD8432627.1"/>
    <property type="molecule type" value="Transcribed_RNA"/>
</dbReference>
<dbReference type="GO" id="GO:0046872">
    <property type="term" value="F:metal ion binding"/>
    <property type="evidence" value="ECO:0007669"/>
    <property type="project" value="UniProtKB-KW"/>
</dbReference>
<sequence length="260" mass="29074">MRRVLRALNGTRGLSKVPRRFFCEPTKPPSAPPTKVAKVRWANWPSVVGMGIVGAGVVLYYNYEKDRVLSDTKVTVIGKPMLGGPYDLVDAETGQRVTSEDYHGQYTLLYFGFSKCPDICPTELKKMGKALDIADAYPSVPTVTPVFITIDPKRDTPGRLKAYKKDYHPRLVCLTGTNDEIQKVSKAFRVYFSAPAGDDTDYLVDHSIFFYLMGTKGEFLEYFGKNLTAEEVATKMIDTIKQDVYEQKQTQNSVQPSTAA</sequence>
<evidence type="ECO:0000256" key="4">
    <source>
        <dbReference type="SAM" id="Phobius"/>
    </source>
</evidence>
<keyword evidence="2" id="KW-0479">Metal-binding</keyword>
<organism evidence="5">
    <name type="scientific">Amorphochlora amoebiformis</name>
    <dbReference type="NCBI Taxonomy" id="1561963"/>
    <lineage>
        <taxon>Eukaryota</taxon>
        <taxon>Sar</taxon>
        <taxon>Rhizaria</taxon>
        <taxon>Cercozoa</taxon>
        <taxon>Chlorarachniophyceae</taxon>
        <taxon>Amorphochlora</taxon>
    </lineage>
</organism>
<dbReference type="PANTHER" id="PTHR12151:SF5">
    <property type="entry name" value="AT19154P"/>
    <property type="match status" value="1"/>
</dbReference>
<keyword evidence="4" id="KW-1133">Transmembrane helix</keyword>
<keyword evidence="2" id="KW-0186">Copper</keyword>
<accession>A0A7S0CSQ2</accession>
<dbReference type="AlphaFoldDB" id="A0A7S0CSQ2"/>
<dbReference type="Gene3D" id="3.40.30.10">
    <property type="entry name" value="Glutaredoxin"/>
    <property type="match status" value="1"/>
</dbReference>
<dbReference type="InterPro" id="IPR003782">
    <property type="entry name" value="SCO1/SenC"/>
</dbReference>
<evidence type="ECO:0000313" key="5">
    <source>
        <dbReference type="EMBL" id="CAD8432627.1"/>
    </source>
</evidence>
<dbReference type="Pfam" id="PF02630">
    <property type="entry name" value="SCO1-SenC"/>
    <property type="match status" value="1"/>
</dbReference>
<dbReference type="PANTHER" id="PTHR12151">
    <property type="entry name" value="ELECTRON TRANSPORT PROTIN SCO1/SENC FAMILY MEMBER"/>
    <property type="match status" value="1"/>
</dbReference>
<feature type="binding site" evidence="2">
    <location>
        <position position="116"/>
    </location>
    <ligand>
        <name>Cu cation</name>
        <dbReference type="ChEBI" id="CHEBI:23378"/>
    </ligand>
</feature>
<dbReference type="CDD" id="cd02968">
    <property type="entry name" value="SCO"/>
    <property type="match status" value="1"/>
</dbReference>
<evidence type="ECO:0000256" key="3">
    <source>
        <dbReference type="PIRSR" id="PIRSR603782-2"/>
    </source>
</evidence>
<feature type="disulfide bond" description="Redox-active" evidence="3">
    <location>
        <begin position="116"/>
        <end position="120"/>
    </location>
</feature>
<evidence type="ECO:0000256" key="1">
    <source>
        <dbReference type="ARBA" id="ARBA00010996"/>
    </source>
</evidence>
<protein>
    <recommendedName>
        <fullName evidence="6">Thioredoxin domain-containing protein</fullName>
    </recommendedName>
</protein>
<evidence type="ECO:0000256" key="2">
    <source>
        <dbReference type="PIRSR" id="PIRSR603782-1"/>
    </source>
</evidence>
<dbReference type="FunFam" id="3.40.30.10:FF:000013">
    <property type="entry name" value="Blast:Protein SCO1 homolog, mitochondrial"/>
    <property type="match status" value="1"/>
</dbReference>
<comment type="similarity">
    <text evidence="1">Belongs to the SCO1/2 family.</text>
</comment>
<gene>
    <name evidence="5" type="ORF">LAMO00422_LOCUS2211</name>
</gene>
<dbReference type="GO" id="GO:0005739">
    <property type="term" value="C:mitochondrion"/>
    <property type="evidence" value="ECO:0007669"/>
    <property type="project" value="GOC"/>
</dbReference>
<keyword evidence="4" id="KW-0472">Membrane</keyword>
<evidence type="ECO:0008006" key="6">
    <source>
        <dbReference type="Google" id="ProtNLM"/>
    </source>
</evidence>
<keyword evidence="3" id="KW-1015">Disulfide bond</keyword>
<dbReference type="SUPFAM" id="SSF52833">
    <property type="entry name" value="Thioredoxin-like"/>
    <property type="match status" value="1"/>
</dbReference>
<feature type="binding site" evidence="2">
    <location>
        <position position="120"/>
    </location>
    <ligand>
        <name>Cu cation</name>
        <dbReference type="ChEBI" id="CHEBI:23378"/>
    </ligand>
</feature>
<proteinExistence type="inferred from homology"/>
<dbReference type="GO" id="GO:0033617">
    <property type="term" value="P:mitochondrial respiratory chain complex IV assembly"/>
    <property type="evidence" value="ECO:0007669"/>
    <property type="project" value="TreeGrafter"/>
</dbReference>
<keyword evidence="4" id="KW-0812">Transmembrane</keyword>